<keyword evidence="2" id="KW-1185">Reference proteome</keyword>
<gene>
    <name evidence="1" type="ORF">SAMN04488134_11245</name>
</gene>
<dbReference type="Proteomes" id="UP000199300">
    <property type="component" value="Unassembled WGS sequence"/>
</dbReference>
<dbReference type="RefSeq" id="WP_091499686.1">
    <property type="nucleotide sequence ID" value="NZ_FODJ01000012.1"/>
</dbReference>
<dbReference type="OrthoDB" id="3073710at2"/>
<organism evidence="1 2">
    <name type="scientific">Amphibacillus marinus</name>
    <dbReference type="NCBI Taxonomy" id="872970"/>
    <lineage>
        <taxon>Bacteria</taxon>
        <taxon>Bacillati</taxon>
        <taxon>Bacillota</taxon>
        <taxon>Bacilli</taxon>
        <taxon>Bacillales</taxon>
        <taxon>Bacillaceae</taxon>
        <taxon>Amphibacillus</taxon>
    </lineage>
</organism>
<proteinExistence type="predicted"/>
<accession>A0A1H8S9E7</accession>
<sequence length="258" mass="30798">MLDDKGVKADQTITQYFEGNLKIKEERGLYNHSIIETRYYQYDVNGILEQINVFIGRKNPDNTLLESSYIYCYTPDYGNNPNGPTDQWKMEHIRALDDDLQIEQAYYQNNLRIKDVRYSDHICHYKYDRNNKIIREEVWNKHENEQGKIEEGRLAHYYDYVQNKDGDYLLMFINPANGRYKWRIEGSEDKTCCQVAILEFFSNMEMYDEIISYVKEQYQEVATICFTTAVAEFRFTKAEQEQLNNGDYEKKYGIKIVP</sequence>
<reference evidence="1 2" key="1">
    <citation type="submission" date="2016-10" db="EMBL/GenBank/DDBJ databases">
        <authorList>
            <person name="de Groot N.N."/>
        </authorList>
    </citation>
    <scope>NUCLEOTIDE SEQUENCE [LARGE SCALE GENOMIC DNA]</scope>
    <source>
        <strain evidence="1 2">CGMCC 1.10434</strain>
    </source>
</reference>
<protein>
    <submittedName>
        <fullName evidence="1">Uncharacterized protein</fullName>
    </submittedName>
</protein>
<evidence type="ECO:0000313" key="1">
    <source>
        <dbReference type="EMBL" id="SEO75146.1"/>
    </source>
</evidence>
<dbReference type="EMBL" id="FODJ01000012">
    <property type="protein sequence ID" value="SEO75146.1"/>
    <property type="molecule type" value="Genomic_DNA"/>
</dbReference>
<name>A0A1H8S9E7_9BACI</name>
<dbReference type="AlphaFoldDB" id="A0A1H8S9E7"/>
<evidence type="ECO:0000313" key="2">
    <source>
        <dbReference type="Proteomes" id="UP000199300"/>
    </source>
</evidence>